<dbReference type="GO" id="GO:0008270">
    <property type="term" value="F:zinc ion binding"/>
    <property type="evidence" value="ECO:0007669"/>
    <property type="project" value="UniProtKB-KW"/>
</dbReference>
<dbReference type="Pfam" id="PF14608">
    <property type="entry name" value="zf-CCCH_2"/>
    <property type="match status" value="1"/>
</dbReference>
<dbReference type="PANTHER" id="PTHR43999:SF1">
    <property type="entry name" value="DNAJ HOMOLOG SUBFAMILY C MEMBER 2"/>
    <property type="match status" value="1"/>
</dbReference>
<dbReference type="SMART" id="SM00717">
    <property type="entry name" value="SANT"/>
    <property type="match status" value="1"/>
</dbReference>
<feature type="compositionally biased region" description="Basic residues" evidence="6">
    <location>
        <begin position="278"/>
        <end position="287"/>
    </location>
</feature>
<reference evidence="11 12" key="1">
    <citation type="submission" date="2019-03" db="EMBL/GenBank/DDBJ databases">
        <authorList>
            <person name="Gaulin E."/>
            <person name="Dumas B."/>
        </authorList>
    </citation>
    <scope>NUCLEOTIDE SEQUENCE [LARGE SCALE GENOMIC DNA]</scope>
    <source>
        <strain evidence="11">CBS 568.67</strain>
    </source>
</reference>
<dbReference type="InterPro" id="IPR001005">
    <property type="entry name" value="SANT/Myb"/>
</dbReference>
<feature type="compositionally biased region" description="Basic residues" evidence="6">
    <location>
        <begin position="349"/>
        <end position="359"/>
    </location>
</feature>
<dbReference type="EMBL" id="CAADRA010006423">
    <property type="protein sequence ID" value="VFT95387.1"/>
    <property type="molecule type" value="Genomic_DNA"/>
</dbReference>
<dbReference type="InterPro" id="IPR008913">
    <property type="entry name" value="Znf_CHY"/>
</dbReference>
<protein>
    <submittedName>
        <fullName evidence="11">Aste57867_18652 protein</fullName>
    </submittedName>
</protein>
<dbReference type="PROSITE" id="PS50090">
    <property type="entry name" value="MYB_LIKE"/>
    <property type="match status" value="1"/>
</dbReference>
<evidence type="ECO:0000259" key="7">
    <source>
        <dbReference type="PROSITE" id="PS50090"/>
    </source>
</evidence>
<dbReference type="InterPro" id="IPR009057">
    <property type="entry name" value="Homeodomain-like_sf"/>
</dbReference>
<evidence type="ECO:0000256" key="1">
    <source>
        <dbReference type="ARBA" id="ARBA00022723"/>
    </source>
</evidence>
<evidence type="ECO:0000256" key="2">
    <source>
        <dbReference type="ARBA" id="ARBA00022771"/>
    </source>
</evidence>
<keyword evidence="2 4" id="KW-0863">Zinc-finger</keyword>
<dbReference type="PROSITE" id="PS50103">
    <property type="entry name" value="ZF_C3H1"/>
    <property type="match status" value="2"/>
</dbReference>
<feature type="region of interest" description="Disordered" evidence="6">
    <location>
        <begin position="402"/>
        <end position="446"/>
    </location>
</feature>
<dbReference type="SMART" id="SM00356">
    <property type="entry name" value="ZnF_C3H1"/>
    <property type="match status" value="2"/>
</dbReference>
<dbReference type="OrthoDB" id="10253329at2759"/>
<evidence type="ECO:0000259" key="8">
    <source>
        <dbReference type="PROSITE" id="PS50103"/>
    </source>
</evidence>
<dbReference type="InterPro" id="IPR037274">
    <property type="entry name" value="Znf_CHY_sf"/>
</dbReference>
<dbReference type="InterPro" id="IPR036855">
    <property type="entry name" value="Znf_CCCH_sf"/>
</dbReference>
<organism evidence="11 12">
    <name type="scientific">Aphanomyces stellatus</name>
    <dbReference type="NCBI Taxonomy" id="120398"/>
    <lineage>
        <taxon>Eukaryota</taxon>
        <taxon>Sar</taxon>
        <taxon>Stramenopiles</taxon>
        <taxon>Oomycota</taxon>
        <taxon>Saprolegniomycetes</taxon>
        <taxon>Saprolegniales</taxon>
        <taxon>Verrucalvaceae</taxon>
        <taxon>Aphanomyces</taxon>
    </lineage>
</organism>
<feature type="compositionally biased region" description="Polar residues" evidence="6">
    <location>
        <begin position="325"/>
        <end position="336"/>
    </location>
</feature>
<dbReference type="PROSITE" id="PS51266">
    <property type="entry name" value="ZF_CHY"/>
    <property type="match status" value="1"/>
</dbReference>
<feature type="compositionally biased region" description="Polar residues" evidence="6">
    <location>
        <begin position="306"/>
        <end position="315"/>
    </location>
</feature>
<dbReference type="GO" id="GO:0051083">
    <property type="term" value="P:'de novo' cotranslational protein folding"/>
    <property type="evidence" value="ECO:0007669"/>
    <property type="project" value="InterPro"/>
</dbReference>
<proteinExistence type="predicted"/>
<dbReference type="EMBL" id="VJMH01006402">
    <property type="protein sequence ID" value="KAF0689937.1"/>
    <property type="molecule type" value="Genomic_DNA"/>
</dbReference>
<evidence type="ECO:0000256" key="3">
    <source>
        <dbReference type="ARBA" id="ARBA00022833"/>
    </source>
</evidence>
<evidence type="ECO:0000313" key="11">
    <source>
        <dbReference type="EMBL" id="VFT95387.1"/>
    </source>
</evidence>
<dbReference type="InterPro" id="IPR044634">
    <property type="entry name" value="Zuotin/DnaJC2"/>
</dbReference>
<dbReference type="GO" id="GO:0005829">
    <property type="term" value="C:cytosol"/>
    <property type="evidence" value="ECO:0007669"/>
    <property type="project" value="TreeGrafter"/>
</dbReference>
<dbReference type="AlphaFoldDB" id="A0A485LBJ3"/>
<dbReference type="GO" id="GO:0043022">
    <property type="term" value="F:ribosome binding"/>
    <property type="evidence" value="ECO:0007669"/>
    <property type="project" value="InterPro"/>
</dbReference>
<keyword evidence="12" id="KW-1185">Reference proteome</keyword>
<feature type="region of interest" description="Disordered" evidence="6">
    <location>
        <begin position="191"/>
        <end position="212"/>
    </location>
</feature>
<feature type="domain" description="CHY-type" evidence="9">
    <location>
        <begin position="738"/>
        <end position="807"/>
    </location>
</feature>
<feature type="region of interest" description="Disordered" evidence="6">
    <location>
        <begin position="243"/>
        <end position="368"/>
    </location>
</feature>
<evidence type="ECO:0000256" key="4">
    <source>
        <dbReference type="PROSITE-ProRule" id="PRU00601"/>
    </source>
</evidence>
<dbReference type="Gene3D" id="1.10.10.60">
    <property type="entry name" value="Homeodomain-like"/>
    <property type="match status" value="1"/>
</dbReference>
<dbReference type="SUPFAM" id="SSF161219">
    <property type="entry name" value="CHY zinc finger-like"/>
    <property type="match status" value="1"/>
</dbReference>
<feature type="compositionally biased region" description="Polar residues" evidence="6">
    <location>
        <begin position="506"/>
        <end position="521"/>
    </location>
</feature>
<evidence type="ECO:0000313" key="10">
    <source>
        <dbReference type="EMBL" id="KAF0689937.1"/>
    </source>
</evidence>
<keyword evidence="1 5" id="KW-0479">Metal-binding</keyword>
<name>A0A485LBJ3_9STRA</name>
<evidence type="ECO:0000313" key="12">
    <source>
        <dbReference type="Proteomes" id="UP000332933"/>
    </source>
</evidence>
<evidence type="ECO:0000256" key="5">
    <source>
        <dbReference type="PROSITE-ProRule" id="PRU00723"/>
    </source>
</evidence>
<accession>A0A485LBJ3</accession>
<sequence>MSWQDQLRSIPSEAERELFSTLRRYGASKDHSPADVARPCSLALRLVPSDPEFPYQLDDGLTIRVDVPLAYPDEPADFVVSCNVALFERKYADDIARHLRDRQALFPHQLVLRKTLTWLDNHLKDIISHRSSSSVPAPPTPLSPSAAAAASTTIEHVVAVESTVVSSPRGGSSSVADKSKRSIALTVEIHAPVPPCESPRSAAADTPSSSKKRRACRFFAVGKCKNGDDCVFAHVVKKPSTPAARGIKTTTQQPSTDDASGVSTDDVDASTTTDKTSQSKKKKKTKSAKSSPPPNDVDDEDRAGTTAASPTNAQDTRQKDGGKPTRNQKAGPSTPQEAGVPGAIDTARQKKVKTPRARKPAPTAVQPDKVNAPATCRFFALGKCTKGNACRFQHESVVVPEAESCQADDGDPRSLETAPTPRVERKPSAITHESPRSSGSDNDAAAADRDVWTAAQQRQLDQALKRFPARAMEAKVRWRRIADCVEDKTMKECIARYKRLAEFVKGSSSSHPQPATTTAVGSPQMPASVAPTQSDNDTVQPDDIVDDDSATTTTDARIIPAAHRVKLDLEPDPKAIHIQLGALFLHQIDTLQLHAWKCAFACAQCPLTFDSILTLTNHAVRQWCRRCSVLQTIELRPVLMHRANDVAVNLHLINCTLVDLMPPSVFLAVCSACTEEALLAVVPRIRSEVTCRHCHVKMAVECKAFTILNQSNDHFVDHSQPKMKKKVLKDEGIVVGQSLPNAGRCAHYSKSLRWFRFQCCGKAYPCDICHKASSCVDADKGIFASRFICGLCSREHPSQLKECPCGNVLGATTTSVHWEGGKGCRDSVRMSSADPRKYTGAAKTKSMKFKRVGLEAKKRREAQKGAGGD</sequence>
<feature type="compositionally biased region" description="Low complexity" evidence="6">
    <location>
        <begin position="255"/>
        <end position="276"/>
    </location>
</feature>
<feature type="domain" description="C3H1-type" evidence="8">
    <location>
        <begin position="210"/>
        <end position="237"/>
    </location>
</feature>
<feature type="zinc finger region" description="C3H1-type" evidence="5">
    <location>
        <begin position="210"/>
        <end position="237"/>
    </location>
</feature>
<gene>
    <name evidence="11" type="primary">Aste57867_18652</name>
    <name evidence="10" type="ORF">As57867_018590</name>
    <name evidence="11" type="ORF">ASTE57867_18652</name>
</gene>
<dbReference type="Proteomes" id="UP000332933">
    <property type="component" value="Unassembled WGS sequence"/>
</dbReference>
<reference evidence="10" key="2">
    <citation type="submission" date="2019-06" db="EMBL/GenBank/DDBJ databases">
        <title>Genomics analysis of Aphanomyces spp. identifies a new class of oomycete effector associated with host adaptation.</title>
        <authorList>
            <person name="Gaulin E."/>
        </authorList>
    </citation>
    <scope>NUCLEOTIDE SEQUENCE</scope>
    <source>
        <strain evidence="10">CBS 578.67</strain>
    </source>
</reference>
<dbReference type="Gene3D" id="4.10.1000.10">
    <property type="entry name" value="Zinc finger, CCCH-type"/>
    <property type="match status" value="2"/>
</dbReference>
<dbReference type="InterPro" id="IPR000571">
    <property type="entry name" value="Znf_CCCH"/>
</dbReference>
<dbReference type="GO" id="GO:0030544">
    <property type="term" value="F:Hsp70 protein binding"/>
    <property type="evidence" value="ECO:0007669"/>
    <property type="project" value="InterPro"/>
</dbReference>
<dbReference type="SUPFAM" id="SSF90229">
    <property type="entry name" value="CCCH zinc finger"/>
    <property type="match status" value="2"/>
</dbReference>
<evidence type="ECO:0000256" key="6">
    <source>
        <dbReference type="SAM" id="MobiDB-lite"/>
    </source>
</evidence>
<evidence type="ECO:0000259" key="9">
    <source>
        <dbReference type="PROSITE" id="PS51266"/>
    </source>
</evidence>
<dbReference type="SUPFAM" id="SSF46689">
    <property type="entry name" value="Homeodomain-like"/>
    <property type="match status" value="1"/>
</dbReference>
<dbReference type="CDD" id="cd00167">
    <property type="entry name" value="SANT"/>
    <property type="match status" value="1"/>
</dbReference>
<feature type="domain" description="Myb-like" evidence="7">
    <location>
        <begin position="444"/>
        <end position="501"/>
    </location>
</feature>
<feature type="region of interest" description="Disordered" evidence="6">
    <location>
        <begin position="505"/>
        <end position="541"/>
    </location>
</feature>
<feature type="domain" description="C3H1-type" evidence="8">
    <location>
        <begin position="371"/>
        <end position="397"/>
    </location>
</feature>
<dbReference type="PANTHER" id="PTHR43999">
    <property type="entry name" value="DNAJ HOMOLOG SUBFAMILY C MEMBER 2"/>
    <property type="match status" value="1"/>
</dbReference>
<dbReference type="Pfam" id="PF00642">
    <property type="entry name" value="zf-CCCH"/>
    <property type="match status" value="1"/>
</dbReference>
<feature type="zinc finger region" description="C3H1-type" evidence="5">
    <location>
        <begin position="371"/>
        <end position="397"/>
    </location>
</feature>
<dbReference type="GO" id="GO:0006450">
    <property type="term" value="P:regulation of translational fidelity"/>
    <property type="evidence" value="ECO:0007669"/>
    <property type="project" value="InterPro"/>
</dbReference>
<keyword evidence="3 5" id="KW-0862">Zinc</keyword>